<comment type="caution">
    <text evidence="4">The sequence shown here is derived from an EMBL/GenBank/DDBJ whole genome shotgun (WGS) entry which is preliminary data.</text>
</comment>
<accession>A0A101LTD8</accession>
<sequence>MVMVNERYMDIISGEFAYYLVRLPIEQEPTQAFYNRKTLESIWETKHQAPNPYTRQWFEMKSVIPQTELRREMEHYIELHKISSNAGELDVNAKYAR</sequence>
<dbReference type="GO" id="GO:0004842">
    <property type="term" value="F:ubiquitin-protein transferase activity"/>
    <property type="evidence" value="ECO:0007669"/>
    <property type="project" value="InterPro"/>
</dbReference>
<evidence type="ECO:0000259" key="3">
    <source>
        <dbReference type="Pfam" id="PF04564"/>
    </source>
</evidence>
<protein>
    <recommendedName>
        <fullName evidence="3">U-box domain-containing protein</fullName>
    </recommendedName>
</protein>
<dbReference type="InterPro" id="IPR013083">
    <property type="entry name" value="Znf_RING/FYVE/PHD"/>
</dbReference>
<evidence type="ECO:0000256" key="1">
    <source>
        <dbReference type="ARBA" id="ARBA00004906"/>
    </source>
</evidence>
<dbReference type="GO" id="GO:0016567">
    <property type="term" value="P:protein ubiquitination"/>
    <property type="evidence" value="ECO:0007669"/>
    <property type="project" value="UniProtKB-UniPathway"/>
</dbReference>
<dbReference type="InterPro" id="IPR003613">
    <property type="entry name" value="Ubox_domain"/>
</dbReference>
<dbReference type="EMBL" id="LKAM01000034">
    <property type="protein sequence ID" value="KUM45105.1"/>
    <property type="molecule type" value="Genomic_DNA"/>
</dbReference>
<evidence type="ECO:0000313" key="4">
    <source>
        <dbReference type="EMBL" id="KUM45092.1"/>
    </source>
</evidence>
<dbReference type="UniPathway" id="UPA00143"/>
<evidence type="ECO:0000256" key="2">
    <source>
        <dbReference type="ARBA" id="ARBA00022679"/>
    </source>
</evidence>
<dbReference type="AlphaFoldDB" id="A0A101LTD8"/>
<keyword evidence="2" id="KW-0808">Transferase</keyword>
<gene>
    <name evidence="4" type="ORF">ABT39_MTgene4063</name>
    <name evidence="5" type="ORF">ABT39_MTgene4076</name>
</gene>
<feature type="domain" description="U-box" evidence="3">
    <location>
        <begin position="29"/>
        <end position="81"/>
    </location>
</feature>
<dbReference type="EMBL" id="LKAM01000034">
    <property type="protein sequence ID" value="KUM45092.1"/>
    <property type="molecule type" value="Genomic_DNA"/>
</dbReference>
<keyword evidence="4" id="KW-0496">Mitochondrion</keyword>
<proteinExistence type="predicted"/>
<geneLocation type="mitochondrion" evidence="4"/>
<name>A0A101LTD8_PICGL</name>
<dbReference type="SUPFAM" id="SSF57850">
    <property type="entry name" value="RING/U-box"/>
    <property type="match status" value="1"/>
</dbReference>
<reference evidence="4" key="1">
    <citation type="journal article" date="2015" name="Genome Biol. Evol.">
        <title>Organellar Genomes of White Spruce (Picea glauca): Assembly and Annotation.</title>
        <authorList>
            <person name="Jackman S.D."/>
            <person name="Warren R.L."/>
            <person name="Gibb E.A."/>
            <person name="Vandervalk B.P."/>
            <person name="Mohamadi H."/>
            <person name="Chu J."/>
            <person name="Raymond A."/>
            <person name="Pleasance S."/>
            <person name="Coope R."/>
            <person name="Wildung M.R."/>
            <person name="Ritland C.E."/>
            <person name="Bousquet J."/>
            <person name="Jones S.J."/>
            <person name="Bohlmann J."/>
            <person name="Birol I."/>
        </authorList>
    </citation>
    <scope>NUCLEOTIDE SEQUENCE [LARGE SCALE GENOMIC DNA]</scope>
    <source>
        <tissue evidence="4">Flushing bud</tissue>
    </source>
</reference>
<comment type="pathway">
    <text evidence="1">Protein modification; protein ubiquitination.</text>
</comment>
<organism evidence="4">
    <name type="scientific">Picea glauca</name>
    <name type="common">White spruce</name>
    <name type="synonym">Pinus glauca</name>
    <dbReference type="NCBI Taxonomy" id="3330"/>
    <lineage>
        <taxon>Eukaryota</taxon>
        <taxon>Viridiplantae</taxon>
        <taxon>Streptophyta</taxon>
        <taxon>Embryophyta</taxon>
        <taxon>Tracheophyta</taxon>
        <taxon>Spermatophyta</taxon>
        <taxon>Pinopsida</taxon>
        <taxon>Pinidae</taxon>
        <taxon>Conifers I</taxon>
        <taxon>Pinales</taxon>
        <taxon>Pinaceae</taxon>
        <taxon>Picea</taxon>
    </lineage>
</organism>
<dbReference type="Gene3D" id="3.30.40.10">
    <property type="entry name" value="Zinc/RING finger domain, C3HC4 (zinc finger)"/>
    <property type="match status" value="1"/>
</dbReference>
<dbReference type="Pfam" id="PF04564">
    <property type="entry name" value="U-box"/>
    <property type="match status" value="1"/>
</dbReference>
<evidence type="ECO:0000313" key="5">
    <source>
        <dbReference type="EMBL" id="KUM45105.1"/>
    </source>
</evidence>